<evidence type="ECO:0000259" key="2">
    <source>
        <dbReference type="Pfam" id="PF00440"/>
    </source>
</evidence>
<sequence>MPDGVTEKRDGQHAILIAAERMFADYGLHGASLRQISEAAGQKNTSAIQYHFGSRDRLVEAVFAMRMSLINPRRQAALEKLRAAGQTGNVRALVEVMVWPMAEELRPRAEGNHYVQFLSRASRERKLAIELAPSDFLSAWTDTVNHLREAIRYLPEKIAETRVELASEQTISALAAYEAQDLGSTGQLDLFVETLIDMIAAGVTAPVSSQTLAAYS</sequence>
<comment type="caution">
    <text evidence="3">The sequence shown here is derived from an EMBL/GenBank/DDBJ whole genome shotgun (WGS) entry which is preliminary data.</text>
</comment>
<dbReference type="OrthoDB" id="2356263at2"/>
<evidence type="ECO:0000256" key="1">
    <source>
        <dbReference type="ARBA" id="ARBA00023125"/>
    </source>
</evidence>
<accession>A0A399RAU8</accession>
<evidence type="ECO:0000313" key="4">
    <source>
        <dbReference type="Proteomes" id="UP000265845"/>
    </source>
</evidence>
<evidence type="ECO:0000313" key="3">
    <source>
        <dbReference type="EMBL" id="RIJ27561.1"/>
    </source>
</evidence>
<name>A0A399RAU8_9PROT</name>
<keyword evidence="1" id="KW-0238">DNA-binding</keyword>
<gene>
    <name evidence="3" type="ORF">D1222_14295</name>
</gene>
<reference evidence="3 4" key="1">
    <citation type="submission" date="2018-08" db="EMBL/GenBank/DDBJ databases">
        <title>Henriciella mobilis sp. nov., isolated from seawater.</title>
        <authorList>
            <person name="Cheng H."/>
            <person name="Wu Y.-H."/>
            <person name="Xu X.-W."/>
            <person name="Guo L.-L."/>
        </authorList>
    </citation>
    <scope>NUCLEOTIDE SEQUENCE [LARGE SCALE GENOMIC DNA]</scope>
    <source>
        <strain evidence="3 4">CCUG67844</strain>
    </source>
</reference>
<dbReference type="Gene3D" id="1.10.357.10">
    <property type="entry name" value="Tetracycline Repressor, domain 2"/>
    <property type="match status" value="1"/>
</dbReference>
<keyword evidence="4" id="KW-1185">Reference proteome</keyword>
<organism evidence="3 4">
    <name type="scientific">Henriciella algicola</name>
    <dbReference type="NCBI Taxonomy" id="1608422"/>
    <lineage>
        <taxon>Bacteria</taxon>
        <taxon>Pseudomonadati</taxon>
        <taxon>Pseudomonadota</taxon>
        <taxon>Alphaproteobacteria</taxon>
        <taxon>Hyphomonadales</taxon>
        <taxon>Hyphomonadaceae</taxon>
        <taxon>Henriciella</taxon>
    </lineage>
</organism>
<dbReference type="EMBL" id="QWGA01000008">
    <property type="protein sequence ID" value="RIJ27561.1"/>
    <property type="molecule type" value="Genomic_DNA"/>
</dbReference>
<protein>
    <submittedName>
        <fullName evidence="3">TetR/AcrR family transcriptional regulator</fullName>
    </submittedName>
</protein>
<dbReference type="Proteomes" id="UP000265845">
    <property type="component" value="Unassembled WGS sequence"/>
</dbReference>
<dbReference type="AlphaFoldDB" id="A0A399RAU8"/>
<dbReference type="InterPro" id="IPR001647">
    <property type="entry name" value="HTH_TetR"/>
</dbReference>
<dbReference type="SUPFAM" id="SSF46689">
    <property type="entry name" value="Homeodomain-like"/>
    <property type="match status" value="1"/>
</dbReference>
<dbReference type="Pfam" id="PF00440">
    <property type="entry name" value="TetR_N"/>
    <property type="match status" value="1"/>
</dbReference>
<feature type="domain" description="HTH tetR-type" evidence="2">
    <location>
        <begin position="15"/>
        <end position="62"/>
    </location>
</feature>
<proteinExistence type="predicted"/>
<dbReference type="InterPro" id="IPR009057">
    <property type="entry name" value="Homeodomain-like_sf"/>
</dbReference>
<dbReference type="GO" id="GO:0003677">
    <property type="term" value="F:DNA binding"/>
    <property type="evidence" value="ECO:0007669"/>
    <property type="project" value="UniProtKB-KW"/>
</dbReference>